<name>D8RH23_SELML</name>
<dbReference type="InterPro" id="IPR009413">
    <property type="entry name" value="Aegerolysin-typ"/>
</dbReference>
<organism evidence="4">
    <name type="scientific">Selaginella moellendorffii</name>
    <name type="common">Spikemoss</name>
    <dbReference type="NCBI Taxonomy" id="88036"/>
    <lineage>
        <taxon>Eukaryota</taxon>
        <taxon>Viridiplantae</taxon>
        <taxon>Streptophyta</taxon>
        <taxon>Embryophyta</taxon>
        <taxon>Tracheophyta</taxon>
        <taxon>Lycopodiopsida</taxon>
        <taxon>Selaginellales</taxon>
        <taxon>Selaginellaceae</taxon>
        <taxon>Selaginella</taxon>
    </lineage>
</organism>
<dbReference type="Gene3D" id="2.60.270.50">
    <property type="match status" value="1"/>
</dbReference>
<keyword evidence="4" id="KW-1185">Reference proteome</keyword>
<comment type="similarity">
    <text evidence="1">Belongs to the aegerolysin family.</text>
</comment>
<feature type="signal peptide" evidence="2">
    <location>
        <begin position="1"/>
        <end position="20"/>
    </location>
</feature>
<sequence length="187" mass="20626">MAKLGALVAFFPFLVAPFLARELPPVATHLNNATGSSILLLLDLKRDSHSKLKGEDNYFALVIYYTEGPLTLYVANSWLGYGKWVRGKNDFTEIGSPNGLTMTAWGEYHITASGRSWSPTGTEGSFDVYSSDGQRVLYVYWDVVYAGMGEWKRTVFDSRFQATATRIGESHLDVTLVIKSVAGEAIA</sequence>
<accession>D8RH23</accession>
<protein>
    <submittedName>
        <fullName evidence="3">Uncharacterized protein</fullName>
    </submittedName>
</protein>
<dbReference type="InParanoid" id="D8RH23"/>
<feature type="chain" id="PRO_5003121806" evidence="2">
    <location>
        <begin position="21"/>
        <end position="187"/>
    </location>
</feature>
<evidence type="ECO:0000256" key="1">
    <source>
        <dbReference type="ARBA" id="ARBA00010795"/>
    </source>
</evidence>
<dbReference type="GO" id="GO:0019836">
    <property type="term" value="P:symbiont-mediated hemolysis of host erythrocyte"/>
    <property type="evidence" value="ECO:0007669"/>
    <property type="project" value="InterPro"/>
</dbReference>
<proteinExistence type="inferred from homology"/>
<dbReference type="KEGG" id="smo:SELMODRAFT_411253"/>
<evidence type="ECO:0000313" key="3">
    <source>
        <dbReference type="EMBL" id="EFJ28694.1"/>
    </source>
</evidence>
<dbReference type="HOGENOM" id="CLU_122594_0_0_1"/>
<keyword evidence="2" id="KW-0732">Signal</keyword>
<dbReference type="Pfam" id="PF06355">
    <property type="entry name" value="Aegerolysin"/>
    <property type="match status" value="1"/>
</dbReference>
<evidence type="ECO:0000256" key="2">
    <source>
        <dbReference type="SAM" id="SignalP"/>
    </source>
</evidence>
<evidence type="ECO:0000313" key="4">
    <source>
        <dbReference type="Proteomes" id="UP000001514"/>
    </source>
</evidence>
<dbReference type="EMBL" id="GL377579">
    <property type="protein sequence ID" value="EFJ28694.1"/>
    <property type="molecule type" value="Genomic_DNA"/>
</dbReference>
<gene>
    <name evidence="3" type="ORF">SELMODRAFT_411253</name>
</gene>
<reference evidence="3 4" key="1">
    <citation type="journal article" date="2011" name="Science">
        <title>The Selaginella genome identifies genetic changes associated with the evolution of vascular plants.</title>
        <authorList>
            <person name="Banks J.A."/>
            <person name="Nishiyama T."/>
            <person name="Hasebe M."/>
            <person name="Bowman J.L."/>
            <person name="Gribskov M."/>
            <person name="dePamphilis C."/>
            <person name="Albert V.A."/>
            <person name="Aono N."/>
            <person name="Aoyama T."/>
            <person name="Ambrose B.A."/>
            <person name="Ashton N.W."/>
            <person name="Axtell M.J."/>
            <person name="Barker E."/>
            <person name="Barker M.S."/>
            <person name="Bennetzen J.L."/>
            <person name="Bonawitz N.D."/>
            <person name="Chapple C."/>
            <person name="Cheng C."/>
            <person name="Correa L.G."/>
            <person name="Dacre M."/>
            <person name="DeBarry J."/>
            <person name="Dreyer I."/>
            <person name="Elias M."/>
            <person name="Engstrom E.M."/>
            <person name="Estelle M."/>
            <person name="Feng L."/>
            <person name="Finet C."/>
            <person name="Floyd S.K."/>
            <person name="Frommer W.B."/>
            <person name="Fujita T."/>
            <person name="Gramzow L."/>
            <person name="Gutensohn M."/>
            <person name="Harholt J."/>
            <person name="Hattori M."/>
            <person name="Heyl A."/>
            <person name="Hirai T."/>
            <person name="Hiwatashi Y."/>
            <person name="Ishikawa M."/>
            <person name="Iwata M."/>
            <person name="Karol K.G."/>
            <person name="Koehler B."/>
            <person name="Kolukisaoglu U."/>
            <person name="Kubo M."/>
            <person name="Kurata T."/>
            <person name="Lalonde S."/>
            <person name="Li K."/>
            <person name="Li Y."/>
            <person name="Litt A."/>
            <person name="Lyons E."/>
            <person name="Manning G."/>
            <person name="Maruyama T."/>
            <person name="Michael T.P."/>
            <person name="Mikami K."/>
            <person name="Miyazaki S."/>
            <person name="Morinaga S."/>
            <person name="Murata T."/>
            <person name="Mueller-Roeber B."/>
            <person name="Nelson D.R."/>
            <person name="Obara M."/>
            <person name="Oguri Y."/>
            <person name="Olmstead R.G."/>
            <person name="Onodera N."/>
            <person name="Petersen B.L."/>
            <person name="Pils B."/>
            <person name="Prigge M."/>
            <person name="Rensing S.A."/>
            <person name="Riano-Pachon D.M."/>
            <person name="Roberts A.W."/>
            <person name="Sato Y."/>
            <person name="Scheller H.V."/>
            <person name="Schulz B."/>
            <person name="Schulz C."/>
            <person name="Shakirov E.V."/>
            <person name="Shibagaki N."/>
            <person name="Shinohara N."/>
            <person name="Shippen D.E."/>
            <person name="Soerensen I."/>
            <person name="Sotooka R."/>
            <person name="Sugimoto N."/>
            <person name="Sugita M."/>
            <person name="Sumikawa N."/>
            <person name="Tanurdzic M."/>
            <person name="Theissen G."/>
            <person name="Ulvskov P."/>
            <person name="Wakazuki S."/>
            <person name="Weng J.K."/>
            <person name="Willats W.W."/>
            <person name="Wipf D."/>
            <person name="Wolf P.G."/>
            <person name="Yang L."/>
            <person name="Zimmer A.D."/>
            <person name="Zhu Q."/>
            <person name="Mitros T."/>
            <person name="Hellsten U."/>
            <person name="Loque D."/>
            <person name="Otillar R."/>
            <person name="Salamov A."/>
            <person name="Schmutz J."/>
            <person name="Shapiro H."/>
            <person name="Lindquist E."/>
            <person name="Lucas S."/>
            <person name="Rokhsar D."/>
            <person name="Grigoriev I.V."/>
        </authorList>
    </citation>
    <scope>NUCLEOTIDE SEQUENCE [LARGE SCALE GENOMIC DNA]</scope>
</reference>
<dbReference type="Gramene" id="EFJ28694">
    <property type="protein sequence ID" value="EFJ28694"/>
    <property type="gene ID" value="SELMODRAFT_411253"/>
</dbReference>
<dbReference type="Proteomes" id="UP000001514">
    <property type="component" value="Unassembled WGS sequence"/>
</dbReference>
<dbReference type="AlphaFoldDB" id="D8RH23"/>